<protein>
    <submittedName>
        <fullName evidence="2">Transcriptional regulator, TrmB</fullName>
    </submittedName>
</protein>
<name>C7NT29_HALUD</name>
<accession>C7NT29</accession>
<dbReference type="InterPro" id="IPR001845">
    <property type="entry name" value="HTH_ArsR_DNA-bd_dom"/>
</dbReference>
<keyword evidence="3" id="KW-1185">Reference proteome</keyword>
<dbReference type="Gene3D" id="1.10.10.10">
    <property type="entry name" value="Winged helix-like DNA-binding domain superfamily/Winged helix DNA-binding domain"/>
    <property type="match status" value="1"/>
</dbReference>
<proteinExistence type="predicted"/>
<dbReference type="AlphaFoldDB" id="C7NT29"/>
<dbReference type="GO" id="GO:0003700">
    <property type="term" value="F:DNA-binding transcription factor activity"/>
    <property type="evidence" value="ECO:0007669"/>
    <property type="project" value="InterPro"/>
</dbReference>
<evidence type="ECO:0000313" key="3">
    <source>
        <dbReference type="Proteomes" id="UP000002071"/>
    </source>
</evidence>
<dbReference type="SUPFAM" id="SSF46785">
    <property type="entry name" value="Winged helix' DNA-binding domain"/>
    <property type="match status" value="1"/>
</dbReference>
<dbReference type="RefSeq" id="WP_015789675.1">
    <property type="nucleotide sequence ID" value="NC_013158.1"/>
</dbReference>
<dbReference type="STRING" id="519442.Huta_1935"/>
<dbReference type="Proteomes" id="UP000002071">
    <property type="component" value="Chromosome"/>
</dbReference>
<dbReference type="InterPro" id="IPR036390">
    <property type="entry name" value="WH_DNA-bd_sf"/>
</dbReference>
<dbReference type="KEGG" id="hut:Huta_1935"/>
<dbReference type="Pfam" id="PF01022">
    <property type="entry name" value="HTH_5"/>
    <property type="match status" value="1"/>
</dbReference>
<dbReference type="OrthoDB" id="51378at2157"/>
<dbReference type="InterPro" id="IPR011991">
    <property type="entry name" value="ArsR-like_HTH"/>
</dbReference>
<dbReference type="CDD" id="cd00090">
    <property type="entry name" value="HTH_ARSR"/>
    <property type="match status" value="1"/>
</dbReference>
<sequence>MSPPSDATLFECETCGNLGFGDGEISCCDGPMQPVEEEQVSVEEPSLDELLRTVFDMSETELDICLCVMEGGELTVPDLAEDVGYDRSVVARHLDHLVELGVIDKHRRLLEEGGQIYVYTPNDADVVTRRLTGAFANWVQDATALIDSISREKVEAMVEVDTDTPQWKIYQK</sequence>
<evidence type="ECO:0000259" key="1">
    <source>
        <dbReference type="Pfam" id="PF01022"/>
    </source>
</evidence>
<dbReference type="GeneID" id="8384227"/>
<feature type="domain" description="HTH arsR-type" evidence="1">
    <location>
        <begin position="66"/>
        <end position="105"/>
    </location>
</feature>
<reference evidence="2 3" key="1">
    <citation type="journal article" date="2009" name="Stand. Genomic Sci.">
        <title>Complete genome sequence of Halorhabdus utahensis type strain (AX-2).</title>
        <authorList>
            <person name="Anderson I."/>
            <person name="Tindall B.J."/>
            <person name="Pomrenke H."/>
            <person name="Goker M."/>
            <person name="Lapidus A."/>
            <person name="Nolan M."/>
            <person name="Copeland A."/>
            <person name="Glavina Del Rio T."/>
            <person name="Chen F."/>
            <person name="Tice H."/>
            <person name="Cheng J.F."/>
            <person name="Lucas S."/>
            <person name="Chertkov O."/>
            <person name="Bruce D."/>
            <person name="Brettin T."/>
            <person name="Detter J.C."/>
            <person name="Han C."/>
            <person name="Goodwin L."/>
            <person name="Land M."/>
            <person name="Hauser L."/>
            <person name="Chang Y.J."/>
            <person name="Jeffries C.D."/>
            <person name="Pitluck S."/>
            <person name="Pati A."/>
            <person name="Mavromatis K."/>
            <person name="Ivanova N."/>
            <person name="Ovchinnikova G."/>
            <person name="Chen A."/>
            <person name="Palaniappan K."/>
            <person name="Chain P."/>
            <person name="Rohde M."/>
            <person name="Bristow J."/>
            <person name="Eisen J.A."/>
            <person name="Markowitz V."/>
            <person name="Hugenholtz P."/>
            <person name="Kyrpides N.C."/>
            <person name="Klenk H.P."/>
        </authorList>
    </citation>
    <scope>NUCLEOTIDE SEQUENCE [LARGE SCALE GENOMIC DNA]</scope>
    <source>
        <strain evidence="3">DSM 12940 / JCM 11049 / AX-2</strain>
    </source>
</reference>
<dbReference type="HOGENOM" id="CLU_115698_0_0_2"/>
<evidence type="ECO:0000313" key="2">
    <source>
        <dbReference type="EMBL" id="ACV12104.1"/>
    </source>
</evidence>
<dbReference type="EMBL" id="CP001687">
    <property type="protein sequence ID" value="ACV12104.1"/>
    <property type="molecule type" value="Genomic_DNA"/>
</dbReference>
<dbReference type="InterPro" id="IPR036388">
    <property type="entry name" value="WH-like_DNA-bd_sf"/>
</dbReference>
<dbReference type="eggNOG" id="arCOG02242">
    <property type="taxonomic scope" value="Archaea"/>
</dbReference>
<organism evidence="2 3">
    <name type="scientific">Halorhabdus utahensis (strain DSM 12940 / JCM 11049 / AX-2)</name>
    <dbReference type="NCBI Taxonomy" id="519442"/>
    <lineage>
        <taxon>Archaea</taxon>
        <taxon>Methanobacteriati</taxon>
        <taxon>Methanobacteriota</taxon>
        <taxon>Stenosarchaea group</taxon>
        <taxon>Halobacteria</taxon>
        <taxon>Halobacteriales</taxon>
        <taxon>Haloarculaceae</taxon>
        <taxon>Halorhabdus</taxon>
    </lineage>
</organism>
<gene>
    <name evidence="2" type="ordered locus">Huta_1935</name>
</gene>